<dbReference type="PROSITE" id="PS50082">
    <property type="entry name" value="WD_REPEATS_2"/>
    <property type="match status" value="1"/>
</dbReference>
<reference evidence="3" key="1">
    <citation type="submission" date="2021-01" db="EMBL/GenBank/DDBJ databases">
        <authorList>
            <consortium name="Genoscope - CEA"/>
            <person name="William W."/>
        </authorList>
    </citation>
    <scope>NUCLEOTIDE SEQUENCE</scope>
</reference>
<dbReference type="PANTHER" id="PTHR19920:SF0">
    <property type="entry name" value="CYTOSOLIC IRON-SULFUR PROTEIN ASSEMBLY PROTEIN CIAO1-RELATED"/>
    <property type="match status" value="1"/>
</dbReference>
<dbReference type="Proteomes" id="UP000692954">
    <property type="component" value="Unassembled WGS sequence"/>
</dbReference>
<name>A0A8S1QZD9_9CILI</name>
<gene>
    <name evidence="3" type="ORF">PSON_ATCC_30995.1.T1250164</name>
    <name evidence="4" type="ORF">PSON_ATCC_30995.1.T1250165</name>
</gene>
<evidence type="ECO:0000256" key="1">
    <source>
        <dbReference type="PROSITE-ProRule" id="PRU00221"/>
    </source>
</evidence>
<dbReference type="SMART" id="SM00320">
    <property type="entry name" value="WD40"/>
    <property type="match status" value="4"/>
</dbReference>
<evidence type="ECO:0000313" key="4">
    <source>
        <dbReference type="EMBL" id="CAD8120348.1"/>
    </source>
</evidence>
<dbReference type="EMBL" id="CAJJDN010000125">
    <property type="protein sequence ID" value="CAD8120348.1"/>
    <property type="molecule type" value="Genomic_DNA"/>
</dbReference>
<dbReference type="EMBL" id="CAJJDN010000125">
    <property type="protein sequence ID" value="CAD8120347.1"/>
    <property type="molecule type" value="Genomic_DNA"/>
</dbReference>
<dbReference type="PANTHER" id="PTHR19920">
    <property type="entry name" value="WD40 PROTEIN CIAO1"/>
    <property type="match status" value="1"/>
</dbReference>
<evidence type="ECO:0000313" key="5">
    <source>
        <dbReference type="Proteomes" id="UP000692954"/>
    </source>
</evidence>
<accession>A0A8S1QZD9</accession>
<sequence>MNVIVQEAQLQSLQKKARNYSYACSLNIIFIIAFIIHQLQYNLITFNPQLQFNTFEYQLLSDNSFKESEWCFTFAFNQDSTILAAGCKSYIKIYNFANGKTQLNQTLNNISFVRTIYFMKKSQSFISGEEDSTISIWHQNSNKQWFLFQKLIEHSKTIKHVIMNRNEDLIISCSNDKTIKFWIKQNEWICSQTISNHTSSVLSLSINESQDKLISCSEDKSILVMEFSKITNKWVVIQRIFLKEHGRRLSFIGDDQFTFQPKNQDLLQLYEWNATSRIFNLKMLIPVNSTNDLNYYFPQQFITQKQLLINKNGNYINLLRKKSDQTFIQENLIKFNTNQIFGIMNDSGDYLVTWDQDQKQIQFRKFSEL</sequence>
<comment type="caution">
    <text evidence="3">The sequence shown here is derived from an EMBL/GenBank/DDBJ whole genome shotgun (WGS) entry which is preliminary data.</text>
</comment>
<evidence type="ECO:0000313" key="3">
    <source>
        <dbReference type="EMBL" id="CAD8120347.1"/>
    </source>
</evidence>
<dbReference type="AlphaFoldDB" id="A0A8S1QZD9"/>
<protein>
    <submittedName>
        <fullName evidence="3">Uncharacterized protein</fullName>
    </submittedName>
</protein>
<organism evidence="3 5">
    <name type="scientific">Paramecium sonneborni</name>
    <dbReference type="NCBI Taxonomy" id="65129"/>
    <lineage>
        <taxon>Eukaryota</taxon>
        <taxon>Sar</taxon>
        <taxon>Alveolata</taxon>
        <taxon>Ciliophora</taxon>
        <taxon>Intramacronucleata</taxon>
        <taxon>Oligohymenophorea</taxon>
        <taxon>Peniculida</taxon>
        <taxon>Parameciidae</taxon>
        <taxon>Paramecium</taxon>
    </lineage>
</organism>
<keyword evidence="1" id="KW-0853">WD repeat</keyword>
<dbReference type="Pfam" id="PF00400">
    <property type="entry name" value="WD40"/>
    <property type="match status" value="2"/>
</dbReference>
<feature type="repeat" description="WD" evidence="1">
    <location>
        <begin position="151"/>
        <end position="182"/>
    </location>
</feature>
<dbReference type="OrthoDB" id="338631at2759"/>
<keyword evidence="5" id="KW-1185">Reference proteome</keyword>
<proteinExistence type="predicted"/>
<evidence type="ECO:0000256" key="2">
    <source>
        <dbReference type="SAM" id="Phobius"/>
    </source>
</evidence>
<keyword evidence="2" id="KW-1133">Transmembrane helix</keyword>
<dbReference type="PROSITE" id="PS50294">
    <property type="entry name" value="WD_REPEATS_REGION"/>
    <property type="match status" value="1"/>
</dbReference>
<dbReference type="GO" id="GO:0097361">
    <property type="term" value="C:cytosolic [4Fe-4S] assembly targeting complex"/>
    <property type="evidence" value="ECO:0007669"/>
    <property type="project" value="TreeGrafter"/>
</dbReference>
<keyword evidence="2" id="KW-0812">Transmembrane</keyword>
<feature type="transmembrane region" description="Helical" evidence="2">
    <location>
        <begin position="20"/>
        <end position="39"/>
    </location>
</feature>
<dbReference type="GO" id="GO:0016226">
    <property type="term" value="P:iron-sulfur cluster assembly"/>
    <property type="evidence" value="ECO:0007669"/>
    <property type="project" value="TreeGrafter"/>
</dbReference>
<dbReference type="InterPro" id="IPR001680">
    <property type="entry name" value="WD40_rpt"/>
</dbReference>
<keyword evidence="2" id="KW-0472">Membrane</keyword>